<dbReference type="InterPro" id="IPR043502">
    <property type="entry name" value="DNA/RNA_pol_sf"/>
</dbReference>
<organism evidence="2 4">
    <name type="scientific">Tenebrio molitor</name>
    <name type="common">Yellow mealworm beetle</name>
    <dbReference type="NCBI Taxonomy" id="7067"/>
    <lineage>
        <taxon>Eukaryota</taxon>
        <taxon>Metazoa</taxon>
        <taxon>Ecdysozoa</taxon>
        <taxon>Arthropoda</taxon>
        <taxon>Hexapoda</taxon>
        <taxon>Insecta</taxon>
        <taxon>Pterygota</taxon>
        <taxon>Neoptera</taxon>
        <taxon>Endopterygota</taxon>
        <taxon>Coleoptera</taxon>
        <taxon>Polyphaga</taxon>
        <taxon>Cucujiformia</taxon>
        <taxon>Tenebrionidae</taxon>
        <taxon>Tenebrio</taxon>
    </lineage>
</organism>
<reference evidence="2" key="1">
    <citation type="journal article" date="2020" name="J Insects Food Feed">
        <title>The yellow mealworm (Tenebrio molitor) genome: a resource for the emerging insects as food and feed industry.</title>
        <authorList>
            <person name="Eriksson T."/>
            <person name="Andere A."/>
            <person name="Kelstrup H."/>
            <person name="Emery V."/>
            <person name="Picard C."/>
        </authorList>
    </citation>
    <scope>NUCLEOTIDE SEQUENCE</scope>
    <source>
        <strain evidence="2">Stoneville</strain>
        <tissue evidence="2">Whole head</tissue>
    </source>
</reference>
<keyword evidence="4" id="KW-1185">Reference proteome</keyword>
<dbReference type="PROSITE" id="PS50878">
    <property type="entry name" value="RT_POL"/>
    <property type="match status" value="1"/>
</dbReference>
<evidence type="ECO:0000259" key="1">
    <source>
        <dbReference type="PROSITE" id="PS50878"/>
    </source>
</evidence>
<evidence type="ECO:0000313" key="3">
    <source>
        <dbReference type="EMBL" id="KAH0808242.1"/>
    </source>
</evidence>
<sequence>METHGGVAYRLAAEKFHKAGVLSCFTREDNSPTLTPHNTLEFLIHKLLPDDDSSANTRTQDEFSRDFRAINALPHQAEPFTAEDLDRIVADLRPGKAPGVDQLPVGLIKLLHPWTGRSLLRIYNACWRLGYFPAAWKEGKLVILLKDPTGDAGSVKNYRPITLLPAYAKILEKLLKDMLTRTVSPLHSRPQFGFTSGRSTTDALLSFQTAVTEGNRKYALSIFIDIRGAFDNVWWPGLFRVLRHKRIPYEFLALLKSYLSDRTVTLTQGSVSVHKLITKGCPPRLGSGPDTVEFHA</sequence>
<comment type="caution">
    <text evidence="2">The sequence shown here is derived from an EMBL/GenBank/DDBJ whole genome shotgun (WGS) entry which is preliminary data.</text>
</comment>
<dbReference type="Proteomes" id="UP000719412">
    <property type="component" value="Unassembled WGS sequence"/>
</dbReference>
<evidence type="ECO:0000313" key="4">
    <source>
        <dbReference type="Proteomes" id="UP000719412"/>
    </source>
</evidence>
<proteinExistence type="predicted"/>
<dbReference type="InterPro" id="IPR000477">
    <property type="entry name" value="RT_dom"/>
</dbReference>
<accession>A0A8J6H5C5</accession>
<reference evidence="2" key="2">
    <citation type="submission" date="2021-08" db="EMBL/GenBank/DDBJ databases">
        <authorList>
            <person name="Eriksson T."/>
        </authorList>
    </citation>
    <scope>NUCLEOTIDE SEQUENCE</scope>
    <source>
        <strain evidence="2">Stoneville</strain>
        <tissue evidence="2">Whole head</tissue>
    </source>
</reference>
<gene>
    <name evidence="3" type="ORF">GEV33_014549</name>
    <name evidence="2" type="ORF">GEV33_014550</name>
</gene>
<protein>
    <recommendedName>
        <fullName evidence="1">Reverse transcriptase domain-containing protein</fullName>
    </recommendedName>
</protein>
<dbReference type="PANTHER" id="PTHR19446">
    <property type="entry name" value="REVERSE TRANSCRIPTASES"/>
    <property type="match status" value="1"/>
</dbReference>
<name>A0A8J6H5C5_TENMO</name>
<feature type="domain" description="Reverse transcriptase" evidence="1">
    <location>
        <begin position="125"/>
        <end position="296"/>
    </location>
</feature>
<dbReference type="SUPFAM" id="SSF56672">
    <property type="entry name" value="DNA/RNA polymerases"/>
    <property type="match status" value="1"/>
</dbReference>
<dbReference type="GO" id="GO:0071897">
    <property type="term" value="P:DNA biosynthetic process"/>
    <property type="evidence" value="ECO:0007669"/>
    <property type="project" value="UniProtKB-ARBA"/>
</dbReference>
<dbReference type="EMBL" id="JABDTM020028960">
    <property type="protein sequence ID" value="KAH0808242.1"/>
    <property type="molecule type" value="Genomic_DNA"/>
</dbReference>
<dbReference type="AlphaFoldDB" id="A0A8J6H5C5"/>
<evidence type="ECO:0000313" key="2">
    <source>
        <dbReference type="EMBL" id="KAH0808241.1"/>
    </source>
</evidence>
<dbReference type="Pfam" id="PF00078">
    <property type="entry name" value="RVT_1"/>
    <property type="match status" value="1"/>
</dbReference>
<dbReference type="EMBL" id="JABDTM020028961">
    <property type="protein sequence ID" value="KAH0808241.1"/>
    <property type="molecule type" value="Genomic_DNA"/>
</dbReference>